<proteinExistence type="inferred from homology"/>
<keyword evidence="4" id="KW-1185">Reference proteome</keyword>
<accession>A0A2N3I0S8</accession>
<dbReference type="InterPro" id="IPR019405">
    <property type="entry name" value="Lactonase_7-beta_prop"/>
</dbReference>
<evidence type="ECO:0000313" key="4">
    <source>
        <dbReference type="Proteomes" id="UP000233535"/>
    </source>
</evidence>
<dbReference type="PROSITE" id="PS51257">
    <property type="entry name" value="PROKAR_LIPOPROTEIN"/>
    <property type="match status" value="1"/>
</dbReference>
<dbReference type="EMBL" id="MVDD01000004">
    <property type="protein sequence ID" value="PKQ63867.1"/>
    <property type="molecule type" value="Genomic_DNA"/>
</dbReference>
<dbReference type="PANTHER" id="PTHR30344:SF1">
    <property type="entry name" value="6-PHOSPHOGLUCONOLACTONASE"/>
    <property type="match status" value="1"/>
</dbReference>
<dbReference type="OrthoDB" id="9790815at2"/>
<sequence>MFQRNIILFASLLFVASCQNSNFKTTEKQNAYSFYLGTYTDGESEGIYKLTMDTAGHIEMLGLAATTNNPSFLAFANHQQTLLAVNEIRLDNDMGTVESYQINDSLKLISRKASGGAHPCFVTANNAGEVLTANYSGGNIGYLQVKKNGELSDLLAVQQHKGSGSVVNRQDRPHAHSVWFQPNSNNIIAVDLGTNELWISSIDMASNKFKPAQQAKVSLAHGAGPRHLAFHPNGNFFYVINELDNTITTFSISSSKEIKLVANVSTLPANFEGVSNTADLHISNDGKFLYGSNRGHNSIVIYEVQKDGALKLVGHQPTRGDHPRNFSLSPDDKFLLVANKNTNNIVCFERNSSTGLLTFVDEVKASSPVCILFEK</sequence>
<dbReference type="Gene3D" id="2.130.10.10">
    <property type="entry name" value="YVTN repeat-like/Quinoprotein amine dehydrogenase"/>
    <property type="match status" value="1"/>
</dbReference>
<dbReference type="InterPro" id="IPR011048">
    <property type="entry name" value="Haem_d1_sf"/>
</dbReference>
<name>A0A2N3I0S8_9BACT</name>
<dbReference type="InterPro" id="IPR015943">
    <property type="entry name" value="WD40/YVTN_repeat-like_dom_sf"/>
</dbReference>
<dbReference type="SUPFAM" id="SSF51004">
    <property type="entry name" value="C-terminal (heme d1) domain of cytochrome cd1-nitrite reductase"/>
    <property type="match status" value="1"/>
</dbReference>
<dbReference type="InterPro" id="IPR050282">
    <property type="entry name" value="Cycloisomerase_2"/>
</dbReference>
<dbReference type="PANTHER" id="PTHR30344">
    <property type="entry name" value="6-PHOSPHOGLUCONOLACTONASE-RELATED"/>
    <property type="match status" value="1"/>
</dbReference>
<keyword evidence="2" id="KW-0313">Glucose metabolism</keyword>
<dbReference type="GO" id="GO:0005829">
    <property type="term" value="C:cytosol"/>
    <property type="evidence" value="ECO:0007669"/>
    <property type="project" value="TreeGrafter"/>
</dbReference>
<dbReference type="AlphaFoldDB" id="A0A2N3I0S8"/>
<organism evidence="3 4">
    <name type="scientific">Labilibaculum filiforme</name>
    <dbReference type="NCBI Taxonomy" id="1940526"/>
    <lineage>
        <taxon>Bacteria</taxon>
        <taxon>Pseudomonadati</taxon>
        <taxon>Bacteroidota</taxon>
        <taxon>Bacteroidia</taxon>
        <taxon>Marinilabiliales</taxon>
        <taxon>Marinifilaceae</taxon>
        <taxon>Labilibaculum</taxon>
    </lineage>
</organism>
<dbReference type="RefSeq" id="WP_101260812.1">
    <property type="nucleotide sequence ID" value="NZ_MVDD01000004.1"/>
</dbReference>
<evidence type="ECO:0000313" key="3">
    <source>
        <dbReference type="EMBL" id="PKQ63867.1"/>
    </source>
</evidence>
<evidence type="ECO:0000256" key="2">
    <source>
        <dbReference type="ARBA" id="ARBA00022526"/>
    </source>
</evidence>
<reference evidence="3 4" key="1">
    <citation type="journal article" date="2017" name="Front. Microbiol.">
        <title>Labilibaculum manganireducens gen. nov., sp. nov. and Labilibaculum filiforme sp. nov., Novel Bacteroidetes Isolated from Subsurface Sediments of the Baltic Sea.</title>
        <authorList>
            <person name="Vandieken V."/>
            <person name="Marshall I.P."/>
            <person name="Niemann H."/>
            <person name="Engelen B."/>
            <person name="Cypionka H."/>
        </authorList>
    </citation>
    <scope>NUCLEOTIDE SEQUENCE [LARGE SCALE GENOMIC DNA]</scope>
    <source>
        <strain evidence="3 4">59.16B</strain>
    </source>
</reference>
<dbReference type="Proteomes" id="UP000233535">
    <property type="component" value="Unassembled WGS sequence"/>
</dbReference>
<dbReference type="Pfam" id="PF10282">
    <property type="entry name" value="Lactonase"/>
    <property type="match status" value="1"/>
</dbReference>
<comment type="caution">
    <text evidence="3">The sequence shown here is derived from an EMBL/GenBank/DDBJ whole genome shotgun (WGS) entry which is preliminary data.</text>
</comment>
<comment type="similarity">
    <text evidence="1">Belongs to the cycloisomerase 2 family.</text>
</comment>
<dbReference type="GO" id="GO:0017057">
    <property type="term" value="F:6-phosphogluconolactonase activity"/>
    <property type="evidence" value="ECO:0007669"/>
    <property type="project" value="TreeGrafter"/>
</dbReference>
<protein>
    <submittedName>
        <fullName evidence="3">6-phosphogluconolactonase</fullName>
    </submittedName>
</protein>
<dbReference type="GO" id="GO:0006006">
    <property type="term" value="P:glucose metabolic process"/>
    <property type="evidence" value="ECO:0007669"/>
    <property type="project" value="UniProtKB-KW"/>
</dbReference>
<evidence type="ECO:0000256" key="1">
    <source>
        <dbReference type="ARBA" id="ARBA00005564"/>
    </source>
</evidence>
<keyword evidence="2" id="KW-0119">Carbohydrate metabolism</keyword>
<gene>
    <name evidence="3" type="ORF">BZG02_07555</name>
</gene>